<evidence type="ECO:0000256" key="2">
    <source>
        <dbReference type="ARBA" id="ARBA00022695"/>
    </source>
</evidence>
<proteinExistence type="predicted"/>
<keyword evidence="4" id="KW-0255">Endonuclease</keyword>
<keyword evidence="9" id="KW-1185">Reference proteome</keyword>
<dbReference type="GO" id="GO:0004519">
    <property type="term" value="F:endonuclease activity"/>
    <property type="evidence" value="ECO:0007669"/>
    <property type="project" value="UniProtKB-KW"/>
</dbReference>
<dbReference type="InterPro" id="IPR043128">
    <property type="entry name" value="Rev_trsase/Diguanyl_cyclase"/>
</dbReference>
<sequence>MKRLSEKNININGNKIAIGLNKIKYLGFEVSADGYAMDPERLENFKIWKRPKTKRQCQILLGKINWYRPFLKNLSQKLKPFNEKLRGKKRRIIVTDEEMKILSEIYEEIKLGITLYFPDLNTEFYLNTDAAENGVGAILYQQNGIVGYFSKALNDSQKKYSVHEKECLAVLWAIEHWNSWVGGSKIIINTDNKNLISNTGNLNKMVERWKAKINRFNVEFRHISGEENSIADELSRKINKMSIITSEQEREWNEFHVIHGHPGQEATIKTLKQSGKLLRGQIKRIKLMIKNCEWCQMNKTTISKLGIVQGIIGTTVPFQKISSDIYGPFEKSEFIDDFEMEKDKLYILTISDRATRLSRVWFIEHQDCKTITNHLKLWIDEFGKPEELLTDNGTCYIGEHTKDYLMRHGIKQRLATPENPTGNSISERINQTITTILRIYKHWKLSVIKEVIENRLNKVYHSRIKEIPTNIVKKFGEDSSVRVNETQSSKDYEKMNKGRKEHKYKIGDKILRLVKVRTKIETPYRGPFIIREISVDGQVFVIETDEGKMEKVNVKNIKPFWERKVSCDDGHHDTMTSSFVYKQNQMNPSEILRINHKQDNRNDQSPKA</sequence>
<dbReference type="GO" id="GO:0016787">
    <property type="term" value="F:hydrolase activity"/>
    <property type="evidence" value="ECO:0007669"/>
    <property type="project" value="UniProtKB-KW"/>
</dbReference>
<dbReference type="Pfam" id="PF17917">
    <property type="entry name" value="RT_RNaseH"/>
    <property type="match status" value="1"/>
</dbReference>
<comment type="caution">
    <text evidence="8">The sequence shown here is derived from an EMBL/GenBank/DDBJ whole genome shotgun (WGS) entry which is preliminary data.</text>
</comment>
<dbReference type="PANTHER" id="PTHR37984:SF5">
    <property type="entry name" value="PROTEIN NYNRIN-LIKE"/>
    <property type="match status" value="1"/>
</dbReference>
<dbReference type="Proteomes" id="UP000051530">
    <property type="component" value="Unassembled WGS sequence"/>
</dbReference>
<evidence type="ECO:0000256" key="4">
    <source>
        <dbReference type="ARBA" id="ARBA00022759"/>
    </source>
</evidence>
<evidence type="ECO:0000313" key="9">
    <source>
        <dbReference type="Proteomes" id="UP000051530"/>
    </source>
</evidence>
<feature type="domain" description="Integrase catalytic" evidence="7">
    <location>
        <begin position="313"/>
        <end position="440"/>
    </location>
</feature>
<name>A0A0R0M2Y1_9MICR</name>
<evidence type="ECO:0000313" key="8">
    <source>
        <dbReference type="EMBL" id="KRH93399.1"/>
    </source>
</evidence>
<dbReference type="InterPro" id="IPR041373">
    <property type="entry name" value="RT_RNaseH"/>
</dbReference>
<dbReference type="GO" id="GO:0015074">
    <property type="term" value="P:DNA integration"/>
    <property type="evidence" value="ECO:0007669"/>
    <property type="project" value="InterPro"/>
</dbReference>
<dbReference type="PROSITE" id="PS50994">
    <property type="entry name" value="INTEGRASE"/>
    <property type="match status" value="1"/>
</dbReference>
<keyword evidence="5" id="KW-0378">Hydrolase</keyword>
<keyword evidence="1" id="KW-0808">Transferase</keyword>
<reference evidence="8 9" key="1">
    <citation type="submission" date="2015-07" db="EMBL/GenBank/DDBJ databases">
        <title>The genome of Pseudoloma neurophilia, a relevant intracellular parasite of the zebrafish.</title>
        <authorList>
            <person name="Ndikumana S."/>
            <person name="Pelin A."/>
            <person name="Sanders J."/>
            <person name="Corradi N."/>
        </authorList>
    </citation>
    <scope>NUCLEOTIDE SEQUENCE [LARGE SCALE GENOMIC DNA]</scope>
    <source>
        <strain evidence="8 9">MK1</strain>
    </source>
</reference>
<evidence type="ECO:0000256" key="1">
    <source>
        <dbReference type="ARBA" id="ARBA00022679"/>
    </source>
</evidence>
<evidence type="ECO:0000256" key="5">
    <source>
        <dbReference type="ARBA" id="ARBA00022801"/>
    </source>
</evidence>
<dbReference type="GO" id="GO:0003964">
    <property type="term" value="F:RNA-directed DNA polymerase activity"/>
    <property type="evidence" value="ECO:0007669"/>
    <property type="project" value="UniProtKB-KW"/>
</dbReference>
<dbReference type="OrthoDB" id="4096693at2759"/>
<dbReference type="InterPro" id="IPR012337">
    <property type="entry name" value="RNaseH-like_sf"/>
</dbReference>
<dbReference type="PANTHER" id="PTHR37984">
    <property type="entry name" value="PROTEIN CBG26694"/>
    <property type="match status" value="1"/>
</dbReference>
<organism evidence="8 9">
    <name type="scientific">Pseudoloma neurophilia</name>
    <dbReference type="NCBI Taxonomy" id="146866"/>
    <lineage>
        <taxon>Eukaryota</taxon>
        <taxon>Fungi</taxon>
        <taxon>Fungi incertae sedis</taxon>
        <taxon>Microsporidia</taxon>
        <taxon>Pseudoloma</taxon>
    </lineage>
</organism>
<dbReference type="InterPro" id="IPR043502">
    <property type="entry name" value="DNA/RNA_pol_sf"/>
</dbReference>
<accession>A0A0R0M2Y1</accession>
<dbReference type="SUPFAM" id="SSF56672">
    <property type="entry name" value="DNA/RNA polymerases"/>
    <property type="match status" value="1"/>
</dbReference>
<dbReference type="CDD" id="cd09274">
    <property type="entry name" value="RNase_HI_RT_Ty3"/>
    <property type="match status" value="1"/>
</dbReference>
<dbReference type="InterPro" id="IPR050951">
    <property type="entry name" value="Retrovirus_Pol_polyprotein"/>
</dbReference>
<dbReference type="Gene3D" id="3.30.70.270">
    <property type="match status" value="1"/>
</dbReference>
<dbReference type="InterPro" id="IPR036397">
    <property type="entry name" value="RNaseH_sf"/>
</dbReference>
<evidence type="ECO:0000259" key="7">
    <source>
        <dbReference type="PROSITE" id="PS50994"/>
    </source>
</evidence>
<dbReference type="GO" id="GO:0003676">
    <property type="term" value="F:nucleic acid binding"/>
    <property type="evidence" value="ECO:0007669"/>
    <property type="project" value="InterPro"/>
</dbReference>
<gene>
    <name evidence="8" type="ORF">M153_9140001924</name>
</gene>
<dbReference type="GO" id="GO:0005634">
    <property type="term" value="C:nucleus"/>
    <property type="evidence" value="ECO:0007669"/>
    <property type="project" value="UniProtKB-ARBA"/>
</dbReference>
<dbReference type="SUPFAM" id="SSF53098">
    <property type="entry name" value="Ribonuclease H-like"/>
    <property type="match status" value="1"/>
</dbReference>
<keyword evidence="3" id="KW-0540">Nuclease</keyword>
<dbReference type="Gene3D" id="3.30.420.10">
    <property type="entry name" value="Ribonuclease H-like superfamily/Ribonuclease H"/>
    <property type="match status" value="2"/>
</dbReference>
<dbReference type="VEuPathDB" id="MicrosporidiaDB:M153_9140001924"/>
<dbReference type="InterPro" id="IPR001584">
    <property type="entry name" value="Integrase_cat-core"/>
</dbReference>
<protein>
    <submittedName>
        <fullName evidence="8">Transposon Tf2-6 polyprotein</fullName>
    </submittedName>
</protein>
<dbReference type="Pfam" id="PF00665">
    <property type="entry name" value="rve"/>
    <property type="match status" value="1"/>
</dbReference>
<evidence type="ECO:0000256" key="3">
    <source>
        <dbReference type="ARBA" id="ARBA00022722"/>
    </source>
</evidence>
<evidence type="ECO:0000256" key="6">
    <source>
        <dbReference type="ARBA" id="ARBA00022918"/>
    </source>
</evidence>
<keyword evidence="6" id="KW-0695">RNA-directed DNA polymerase</keyword>
<dbReference type="EMBL" id="LGUB01000351">
    <property type="protein sequence ID" value="KRH93399.1"/>
    <property type="molecule type" value="Genomic_DNA"/>
</dbReference>
<keyword evidence="2" id="KW-0548">Nucleotidyltransferase</keyword>
<dbReference type="AlphaFoldDB" id="A0A0R0M2Y1"/>